<accession>A0A2C5WUP0</accession>
<feature type="region of interest" description="Disordered" evidence="1">
    <location>
        <begin position="1"/>
        <end position="22"/>
    </location>
</feature>
<feature type="compositionally biased region" description="Basic and acidic residues" evidence="1">
    <location>
        <begin position="229"/>
        <end position="245"/>
    </location>
</feature>
<feature type="region of interest" description="Disordered" evidence="1">
    <location>
        <begin position="91"/>
        <end position="113"/>
    </location>
</feature>
<organism evidence="2 3">
    <name type="scientific">Ceratocystis fimbriata CBS 114723</name>
    <dbReference type="NCBI Taxonomy" id="1035309"/>
    <lineage>
        <taxon>Eukaryota</taxon>
        <taxon>Fungi</taxon>
        <taxon>Dikarya</taxon>
        <taxon>Ascomycota</taxon>
        <taxon>Pezizomycotina</taxon>
        <taxon>Sordariomycetes</taxon>
        <taxon>Hypocreomycetidae</taxon>
        <taxon>Microascales</taxon>
        <taxon>Ceratocystidaceae</taxon>
        <taxon>Ceratocystis</taxon>
    </lineage>
</organism>
<feature type="compositionally biased region" description="Low complexity" evidence="1">
    <location>
        <begin position="315"/>
        <end position="337"/>
    </location>
</feature>
<proteinExistence type="predicted"/>
<evidence type="ECO:0000313" key="3">
    <source>
        <dbReference type="Proteomes" id="UP000222788"/>
    </source>
</evidence>
<comment type="caution">
    <text evidence="2">The sequence shown here is derived from an EMBL/GenBank/DDBJ whole genome shotgun (WGS) entry which is preliminary data.</text>
</comment>
<dbReference type="OrthoDB" id="3595585at2759"/>
<feature type="compositionally biased region" description="Acidic residues" evidence="1">
    <location>
        <begin position="500"/>
        <end position="518"/>
    </location>
</feature>
<feature type="compositionally biased region" description="Basic and acidic residues" evidence="1">
    <location>
        <begin position="177"/>
        <end position="202"/>
    </location>
</feature>
<protein>
    <recommendedName>
        <fullName evidence="4">Suppressor protein SRP40</fullName>
    </recommendedName>
</protein>
<feature type="compositionally biased region" description="Low complexity" evidence="1">
    <location>
        <begin position="532"/>
        <end position="549"/>
    </location>
</feature>
<gene>
    <name evidence="2" type="ORF">CFIMG_007798RA00001</name>
</gene>
<keyword evidence="3" id="KW-1185">Reference proteome</keyword>
<evidence type="ECO:0008006" key="4">
    <source>
        <dbReference type="Google" id="ProtNLM"/>
    </source>
</evidence>
<name>A0A2C5WUP0_9PEZI</name>
<feature type="compositionally biased region" description="Acidic residues" evidence="1">
    <location>
        <begin position="270"/>
        <end position="283"/>
    </location>
</feature>
<evidence type="ECO:0000313" key="2">
    <source>
        <dbReference type="EMBL" id="PHH49452.1"/>
    </source>
</evidence>
<reference evidence="2 3" key="1">
    <citation type="journal article" date="2013" name="Fungal Biol.">
        <title>Analysis of microsatellite markers in the genome of the plant pathogen Ceratocystis fimbriata.</title>
        <authorList>
            <person name="Simpson M.C."/>
            <person name="Wilken P.M."/>
            <person name="Coetzee M.P."/>
            <person name="Wingfield M.J."/>
            <person name="Wingfield B.D."/>
        </authorList>
    </citation>
    <scope>NUCLEOTIDE SEQUENCE [LARGE SCALE GENOMIC DNA]</scope>
    <source>
        <strain evidence="2 3">CBS 114723</strain>
    </source>
</reference>
<feature type="region of interest" description="Disordered" evidence="1">
    <location>
        <begin position="162"/>
        <end position="555"/>
    </location>
</feature>
<feature type="compositionally biased region" description="Acidic residues" evidence="1">
    <location>
        <begin position="338"/>
        <end position="355"/>
    </location>
</feature>
<feature type="compositionally biased region" description="Low complexity" evidence="1">
    <location>
        <begin position="421"/>
        <end position="432"/>
    </location>
</feature>
<dbReference type="Proteomes" id="UP000222788">
    <property type="component" value="Unassembled WGS sequence"/>
</dbReference>
<evidence type="ECO:0000256" key="1">
    <source>
        <dbReference type="SAM" id="MobiDB-lite"/>
    </source>
</evidence>
<dbReference type="EMBL" id="APWK03000202">
    <property type="protein sequence ID" value="PHH49452.1"/>
    <property type="molecule type" value="Genomic_DNA"/>
</dbReference>
<dbReference type="STRING" id="1035309.A0A2C5WUP0"/>
<reference evidence="2 3" key="2">
    <citation type="journal article" date="2013" name="IMA Fungus">
        <title>IMA Genome-F 1: Ceratocystis fimbriata: Draft nuclear genome sequence for the plant pathogen, Ceratocystis fimbriata.</title>
        <authorList>
            <person name="Wilken P.M."/>
            <person name="Steenkamp E.T."/>
            <person name="Wingfield M.J."/>
            <person name="de Beer Z.W."/>
            <person name="Wingfield B.D."/>
        </authorList>
    </citation>
    <scope>NUCLEOTIDE SEQUENCE [LARGE SCALE GENOMIC DNA]</scope>
    <source>
        <strain evidence="2 3">CBS 114723</strain>
    </source>
</reference>
<sequence>MSLPISKSASSKDKADSNLAPADPGYVRLHISPLDADLLNVVVPSSVLPEARNASFHTLDTFPDRPYGFVDLPIEAAEKLRKKLNGATLRGNKMKVERARPPPPEYVPDPEIEASAKKRKKIVIDFDGSEIVSPKKRKKDRDVMQGIVLEDDRKVKRGWTVTAEQARKSAKTKVRTKKGEKEDKKNKEAREVRSKYTDKQECLIKTVMPAGKPMPETKVGAKSKKRSRDGKSNREIIAHEYEHAIKFPTFLRDAPKPTTAPAAKKAAESETSDSDSSESDSSESESGNSDSEDETKEELSQVGVKKMKEAEDAKAQATPATQAPVEEPTDTSSSEGSSSEESDGSSSEESDDENEKSDAEMCDGPGPTVFAPSTELDPSKLDERPNTSGSMKSLTIKIPPPPSTPGKVHPLEALYKKNPDSEAASSTAATAEPFSFFGGSATVDGGSDNESEYETPRVSRHTQLPMTPFTRQDFEARGLRSAAPTPDTAHPNRTRRFFPDDEDQVNPDDEDDYEEDVLDSLASPMAQRDAVRAGGAAAMAGAGADTSAGKQEESTEFQTWFWENRSELNRSWMRRRKTVAKERRMKDNKTRGFRGA</sequence>
<dbReference type="AlphaFoldDB" id="A0A2C5WUP0"/>